<keyword evidence="1" id="KW-0812">Transmembrane</keyword>
<feature type="transmembrane region" description="Helical" evidence="1">
    <location>
        <begin position="20"/>
        <end position="43"/>
    </location>
</feature>
<reference evidence="2" key="1">
    <citation type="journal article" date="2020" name="mSystems">
        <title>Genome- and Community-Level Interaction Insights into Carbon Utilization and Element Cycling Functions of Hydrothermarchaeota in Hydrothermal Sediment.</title>
        <authorList>
            <person name="Zhou Z."/>
            <person name="Liu Y."/>
            <person name="Xu W."/>
            <person name="Pan J."/>
            <person name="Luo Z.H."/>
            <person name="Li M."/>
        </authorList>
    </citation>
    <scope>NUCLEOTIDE SEQUENCE [LARGE SCALE GENOMIC DNA]</scope>
    <source>
        <strain evidence="2">SpSt-1065</strain>
    </source>
</reference>
<keyword evidence="1" id="KW-0472">Membrane</keyword>
<name>A0A7C5RTJ6_THERO</name>
<gene>
    <name evidence="2" type="ORF">ENM21_06110</name>
</gene>
<keyword evidence="1" id="KW-1133">Transmembrane helix</keyword>
<accession>A0A7C5RTJ6</accession>
<dbReference type="EMBL" id="DRWX01000283">
    <property type="protein sequence ID" value="HHM96770.1"/>
    <property type="molecule type" value="Genomic_DNA"/>
</dbReference>
<dbReference type="AlphaFoldDB" id="A0A7C5RTJ6"/>
<evidence type="ECO:0000256" key="1">
    <source>
        <dbReference type="SAM" id="Phobius"/>
    </source>
</evidence>
<comment type="caution">
    <text evidence="2">The sequence shown here is derived from an EMBL/GenBank/DDBJ whole genome shotgun (WGS) entry which is preliminary data.</text>
</comment>
<protein>
    <submittedName>
        <fullName evidence="2">Uncharacterized protein</fullName>
    </submittedName>
</protein>
<sequence length="96" mass="10158">MGPIVAGLAIYTAALLSSRWALVAFAVAALSFVLDLASIVALTGRSGAAIRARARATAAMLRRWSAIVLILLAAYYVTTAAWAEPFTRLFPVVPPR</sequence>
<evidence type="ECO:0000313" key="2">
    <source>
        <dbReference type="EMBL" id="HHM96770.1"/>
    </source>
</evidence>
<organism evidence="2">
    <name type="scientific">Thermomicrobium roseum</name>
    <dbReference type="NCBI Taxonomy" id="500"/>
    <lineage>
        <taxon>Bacteria</taxon>
        <taxon>Pseudomonadati</taxon>
        <taxon>Thermomicrobiota</taxon>
        <taxon>Thermomicrobia</taxon>
        <taxon>Thermomicrobiales</taxon>
        <taxon>Thermomicrobiaceae</taxon>
        <taxon>Thermomicrobium</taxon>
    </lineage>
</organism>
<feature type="transmembrane region" description="Helical" evidence="1">
    <location>
        <begin position="64"/>
        <end position="83"/>
    </location>
</feature>
<proteinExistence type="predicted"/>